<evidence type="ECO:0000313" key="3">
    <source>
        <dbReference type="Proteomes" id="UP001190926"/>
    </source>
</evidence>
<dbReference type="SMART" id="SM00239">
    <property type="entry name" value="C2"/>
    <property type="match status" value="1"/>
</dbReference>
<accession>A0AAD4JG79</accession>
<dbReference type="Pfam" id="PF00168">
    <property type="entry name" value="C2"/>
    <property type="match status" value="1"/>
</dbReference>
<protein>
    <recommendedName>
        <fullName evidence="1">C2 domain-containing protein</fullName>
    </recommendedName>
</protein>
<keyword evidence="3" id="KW-1185">Reference proteome</keyword>
<comment type="caution">
    <text evidence="2">The sequence shown here is derived from an EMBL/GenBank/DDBJ whole genome shotgun (WGS) entry which is preliminary data.</text>
</comment>
<dbReference type="CDD" id="cd04051">
    <property type="entry name" value="C2_SRC2_like"/>
    <property type="match status" value="1"/>
</dbReference>
<dbReference type="PANTHER" id="PTHR32246">
    <property type="entry name" value="INGRESSION PROTEIN FIC1"/>
    <property type="match status" value="1"/>
</dbReference>
<dbReference type="SUPFAM" id="SSF49562">
    <property type="entry name" value="C2 domain (Calcium/lipid-binding domain, CaLB)"/>
    <property type="match status" value="1"/>
</dbReference>
<dbReference type="InterPro" id="IPR044750">
    <property type="entry name" value="C2_SRC2/BAP"/>
</dbReference>
<dbReference type="EMBL" id="SDAM02000063">
    <property type="protein sequence ID" value="KAH6832836.1"/>
    <property type="molecule type" value="Genomic_DNA"/>
</dbReference>
<evidence type="ECO:0000259" key="1">
    <source>
        <dbReference type="PROSITE" id="PS50004"/>
    </source>
</evidence>
<feature type="domain" description="C2" evidence="1">
    <location>
        <begin position="5"/>
        <end position="124"/>
    </location>
</feature>
<reference evidence="2 3" key="1">
    <citation type="journal article" date="2021" name="Nat. Commun.">
        <title>Incipient diploidization of the medicinal plant Perilla within 10,000 years.</title>
        <authorList>
            <person name="Zhang Y."/>
            <person name="Shen Q."/>
            <person name="Leng L."/>
            <person name="Zhang D."/>
            <person name="Chen S."/>
            <person name="Shi Y."/>
            <person name="Ning Z."/>
            <person name="Chen S."/>
        </authorList>
    </citation>
    <scope>NUCLEOTIDE SEQUENCE [LARGE SCALE GENOMIC DNA]</scope>
    <source>
        <strain evidence="3">cv. PC099</strain>
    </source>
</reference>
<name>A0AAD4JG79_PERFH</name>
<evidence type="ECO:0000313" key="2">
    <source>
        <dbReference type="EMBL" id="KAH6832836.1"/>
    </source>
</evidence>
<dbReference type="PROSITE" id="PS50004">
    <property type="entry name" value="C2"/>
    <property type="match status" value="1"/>
</dbReference>
<proteinExistence type="predicted"/>
<sequence>MRSCSCQQKFIRTNLRTWCTEVTKLHISLISAENLPDIRHFGKMKVYAEVSLNGTNTIKTKVDKERETNPMWDFSCDFTVNLKEASVLTVKLYCDRTRGDKCIGAIQILVSDLFQWPENVATAYPVAGTTHGKLNIRYTTSLARQACHRSPC</sequence>
<organism evidence="2 3">
    <name type="scientific">Perilla frutescens var. hirtella</name>
    <name type="common">Perilla citriodora</name>
    <name type="synonym">Perilla setoyensis</name>
    <dbReference type="NCBI Taxonomy" id="608512"/>
    <lineage>
        <taxon>Eukaryota</taxon>
        <taxon>Viridiplantae</taxon>
        <taxon>Streptophyta</taxon>
        <taxon>Embryophyta</taxon>
        <taxon>Tracheophyta</taxon>
        <taxon>Spermatophyta</taxon>
        <taxon>Magnoliopsida</taxon>
        <taxon>eudicotyledons</taxon>
        <taxon>Gunneridae</taxon>
        <taxon>Pentapetalae</taxon>
        <taxon>asterids</taxon>
        <taxon>lamiids</taxon>
        <taxon>Lamiales</taxon>
        <taxon>Lamiaceae</taxon>
        <taxon>Nepetoideae</taxon>
        <taxon>Elsholtzieae</taxon>
        <taxon>Perilla</taxon>
    </lineage>
</organism>
<gene>
    <name evidence="2" type="ORF">C2S53_014347</name>
</gene>
<dbReference type="Gene3D" id="2.60.40.150">
    <property type="entry name" value="C2 domain"/>
    <property type="match status" value="1"/>
</dbReference>
<dbReference type="InterPro" id="IPR035892">
    <property type="entry name" value="C2_domain_sf"/>
</dbReference>
<dbReference type="PANTHER" id="PTHR32246:SF22">
    <property type="entry name" value="C2 DOMAIN-CONTAINING PROTEIN"/>
    <property type="match status" value="1"/>
</dbReference>
<dbReference type="AlphaFoldDB" id="A0AAD4JG79"/>
<dbReference type="GO" id="GO:0006952">
    <property type="term" value="P:defense response"/>
    <property type="evidence" value="ECO:0007669"/>
    <property type="project" value="InterPro"/>
</dbReference>
<dbReference type="Proteomes" id="UP001190926">
    <property type="component" value="Unassembled WGS sequence"/>
</dbReference>
<dbReference type="InterPro" id="IPR000008">
    <property type="entry name" value="C2_dom"/>
</dbReference>